<name>A0ABR9QLH8_9BACI</name>
<keyword evidence="3" id="KW-1185">Reference proteome</keyword>
<proteinExistence type="predicted"/>
<evidence type="ECO:0000256" key="1">
    <source>
        <dbReference type="SAM" id="Phobius"/>
    </source>
</evidence>
<comment type="caution">
    <text evidence="2">The sequence shown here is derived from an EMBL/GenBank/DDBJ whole genome shotgun (WGS) entry which is preliminary data.</text>
</comment>
<accession>A0ABR9QLH8</accession>
<keyword evidence="1" id="KW-1133">Transmembrane helix</keyword>
<dbReference type="RefSeq" id="WP_193538523.1">
    <property type="nucleotide sequence ID" value="NZ_JADCLJ010000022.1"/>
</dbReference>
<dbReference type="EMBL" id="JADCLJ010000022">
    <property type="protein sequence ID" value="MBE4909350.1"/>
    <property type="molecule type" value="Genomic_DNA"/>
</dbReference>
<sequence length="60" mass="6741">MRFFWTLFWTFLLVQMASYVVASMIGAAYEFGTASIIAVVSFVLITALGEIIPLEPIEKH</sequence>
<dbReference type="InterPro" id="IPR021324">
    <property type="entry name" value="DUF2929"/>
</dbReference>
<feature type="transmembrane region" description="Helical" evidence="1">
    <location>
        <begin position="32"/>
        <end position="52"/>
    </location>
</feature>
<reference evidence="2 3" key="1">
    <citation type="submission" date="2020-10" db="EMBL/GenBank/DDBJ databases">
        <title>Bacillus sp. HD4P25, an endophyte from a halophyte.</title>
        <authorList>
            <person name="Sun J.-Q."/>
        </authorList>
    </citation>
    <scope>NUCLEOTIDE SEQUENCE [LARGE SCALE GENOMIC DNA]</scope>
    <source>
        <strain evidence="2 3">YIM 93174</strain>
    </source>
</reference>
<gene>
    <name evidence="2" type="ORF">IMZ08_14965</name>
</gene>
<evidence type="ECO:0000313" key="2">
    <source>
        <dbReference type="EMBL" id="MBE4909350.1"/>
    </source>
</evidence>
<organism evidence="2 3">
    <name type="scientific">Litchfieldia luteola</name>
    <dbReference type="NCBI Taxonomy" id="682179"/>
    <lineage>
        <taxon>Bacteria</taxon>
        <taxon>Bacillati</taxon>
        <taxon>Bacillota</taxon>
        <taxon>Bacilli</taxon>
        <taxon>Bacillales</taxon>
        <taxon>Bacillaceae</taxon>
        <taxon>Litchfieldia</taxon>
    </lineage>
</organism>
<dbReference type="Proteomes" id="UP001516662">
    <property type="component" value="Unassembled WGS sequence"/>
</dbReference>
<keyword evidence="1" id="KW-0472">Membrane</keyword>
<protein>
    <submittedName>
        <fullName evidence="2">YjzD family protein</fullName>
    </submittedName>
</protein>
<evidence type="ECO:0000313" key="3">
    <source>
        <dbReference type="Proteomes" id="UP001516662"/>
    </source>
</evidence>
<keyword evidence="1" id="KW-0812">Transmembrane</keyword>
<dbReference type="Pfam" id="PF11151">
    <property type="entry name" value="DUF2929"/>
    <property type="match status" value="1"/>
</dbReference>